<dbReference type="InterPro" id="IPR050078">
    <property type="entry name" value="Ribosomal_L11_MeTrfase_PrmA"/>
</dbReference>
<keyword evidence="4 6" id="KW-0808">Transferase</keyword>
<dbReference type="CDD" id="cd02440">
    <property type="entry name" value="AdoMet_MTases"/>
    <property type="match status" value="1"/>
</dbReference>
<dbReference type="EMBL" id="BQKE01000001">
    <property type="protein sequence ID" value="GJM62275.1"/>
    <property type="molecule type" value="Genomic_DNA"/>
</dbReference>
<dbReference type="InterPro" id="IPR004498">
    <property type="entry name" value="Ribosomal_PrmA_MeTrfase"/>
</dbReference>
<gene>
    <name evidence="6 7" type="primary">prmA</name>
    <name evidence="7" type="ORF">PEDI_28270</name>
</gene>
<keyword evidence="5 6" id="KW-0949">S-adenosyl-L-methionine</keyword>
<protein>
    <recommendedName>
        <fullName evidence="6">Ribosomal protein L11 methyltransferase</fullName>
        <shortName evidence="6">L11 Mtase</shortName>
        <ecNumber evidence="6">2.1.1.-</ecNumber>
    </recommendedName>
</protein>
<evidence type="ECO:0000256" key="1">
    <source>
        <dbReference type="ARBA" id="ARBA00009741"/>
    </source>
</evidence>
<feature type="binding site" evidence="6">
    <location>
        <position position="211"/>
    </location>
    <ligand>
        <name>S-adenosyl-L-methionine</name>
        <dbReference type="ChEBI" id="CHEBI:59789"/>
    </ligand>
</feature>
<keyword evidence="8" id="KW-1185">Reference proteome</keyword>
<feature type="binding site" evidence="6">
    <location>
        <position position="147"/>
    </location>
    <ligand>
        <name>S-adenosyl-L-methionine</name>
        <dbReference type="ChEBI" id="CHEBI:59789"/>
    </ligand>
</feature>
<dbReference type="PIRSF" id="PIRSF000401">
    <property type="entry name" value="RPL11_MTase"/>
    <property type="match status" value="1"/>
</dbReference>
<comment type="caution">
    <text evidence="7">The sequence shown here is derived from an EMBL/GenBank/DDBJ whole genome shotgun (WGS) entry which is preliminary data.</text>
</comment>
<comment type="subcellular location">
    <subcellularLocation>
        <location evidence="6">Cytoplasm</location>
    </subcellularLocation>
</comment>
<accession>A0AAN5AK08</accession>
<reference evidence="7 8" key="1">
    <citation type="submission" date="2021-12" db="EMBL/GenBank/DDBJ databases">
        <title>Genome sequencing of bacteria with rrn-lacking chromosome and rrn-plasmid.</title>
        <authorList>
            <person name="Anda M."/>
            <person name="Iwasaki W."/>
        </authorList>
    </citation>
    <scope>NUCLEOTIDE SEQUENCE [LARGE SCALE GENOMIC DNA]</scope>
    <source>
        <strain evidence="7 8">NBRC 15940</strain>
    </source>
</reference>
<dbReference type="HAMAP" id="MF_00735">
    <property type="entry name" value="Methyltr_PrmA"/>
    <property type="match status" value="1"/>
</dbReference>
<dbReference type="InterPro" id="IPR029063">
    <property type="entry name" value="SAM-dependent_MTases_sf"/>
</dbReference>
<dbReference type="EC" id="2.1.1.-" evidence="6"/>
<evidence type="ECO:0000256" key="6">
    <source>
        <dbReference type="HAMAP-Rule" id="MF_00735"/>
    </source>
</evidence>
<organism evidence="7 8">
    <name type="scientific">Persicobacter diffluens</name>
    <dbReference type="NCBI Taxonomy" id="981"/>
    <lineage>
        <taxon>Bacteria</taxon>
        <taxon>Pseudomonadati</taxon>
        <taxon>Bacteroidota</taxon>
        <taxon>Cytophagia</taxon>
        <taxon>Cytophagales</taxon>
        <taxon>Persicobacteraceae</taxon>
        <taxon>Persicobacter</taxon>
    </lineage>
</organism>
<feature type="binding site" evidence="6">
    <location>
        <position position="126"/>
    </location>
    <ligand>
        <name>S-adenosyl-L-methionine</name>
        <dbReference type="ChEBI" id="CHEBI:59789"/>
    </ligand>
</feature>
<dbReference type="GO" id="GO:0008276">
    <property type="term" value="F:protein methyltransferase activity"/>
    <property type="evidence" value="ECO:0007669"/>
    <property type="project" value="UniProtKB-UniRule"/>
</dbReference>
<dbReference type="NCBIfam" id="NF001785">
    <property type="entry name" value="PRK00517.2-2"/>
    <property type="match status" value="1"/>
</dbReference>
<dbReference type="SUPFAM" id="SSF53335">
    <property type="entry name" value="S-adenosyl-L-methionine-dependent methyltransferases"/>
    <property type="match status" value="1"/>
</dbReference>
<sequence>MEFVEIKVNCTPEFGDILQAELAEAGFSSFLDNEKGFDGWAEVDAYEAEATKEVMARYAALTELSYEVVEVEKQNWNEEWEKNYEPIFIGDQVAIHADFHQLEKDFPYKIAINPKMSFGTGHHQTTRLMIQNMLNIDHQQKRVLDAGTGTGILAIMAQLLGAAEVESYDIDEWCVENSKENYALNKMEIPVYQGTIAEMNFEQPFDILIANINRNVLVHEMKDYVANMVAGGHLLLSGFYEEDIAIIEEVTAPLGLEKQSFIKEGDWVSVHFILK</sequence>
<feature type="binding site" evidence="6">
    <location>
        <position position="169"/>
    </location>
    <ligand>
        <name>S-adenosyl-L-methionine</name>
        <dbReference type="ChEBI" id="CHEBI:59789"/>
    </ligand>
</feature>
<dbReference type="Proteomes" id="UP001310022">
    <property type="component" value="Unassembled WGS sequence"/>
</dbReference>
<dbReference type="PANTHER" id="PTHR43648:SF1">
    <property type="entry name" value="ELECTRON TRANSFER FLAVOPROTEIN BETA SUBUNIT LYSINE METHYLTRANSFERASE"/>
    <property type="match status" value="1"/>
</dbReference>
<dbReference type="GO" id="GO:0032259">
    <property type="term" value="P:methylation"/>
    <property type="evidence" value="ECO:0007669"/>
    <property type="project" value="UniProtKB-KW"/>
</dbReference>
<evidence type="ECO:0000256" key="3">
    <source>
        <dbReference type="ARBA" id="ARBA00022603"/>
    </source>
</evidence>
<keyword evidence="3 6" id="KW-0489">Methyltransferase</keyword>
<dbReference type="GO" id="GO:0005840">
    <property type="term" value="C:ribosome"/>
    <property type="evidence" value="ECO:0007669"/>
    <property type="project" value="UniProtKB-KW"/>
</dbReference>
<keyword evidence="7" id="KW-0689">Ribosomal protein</keyword>
<evidence type="ECO:0000313" key="8">
    <source>
        <dbReference type="Proteomes" id="UP001310022"/>
    </source>
</evidence>
<dbReference type="Gene3D" id="3.40.50.150">
    <property type="entry name" value="Vaccinia Virus protein VP39"/>
    <property type="match status" value="1"/>
</dbReference>
<dbReference type="RefSeq" id="WP_338237584.1">
    <property type="nucleotide sequence ID" value="NZ_BQKE01000001.1"/>
</dbReference>
<dbReference type="Pfam" id="PF06325">
    <property type="entry name" value="PrmA"/>
    <property type="match status" value="1"/>
</dbReference>
<comment type="catalytic activity">
    <reaction evidence="6">
        <text>L-lysyl-[protein] + 3 S-adenosyl-L-methionine = N(6),N(6),N(6)-trimethyl-L-lysyl-[protein] + 3 S-adenosyl-L-homocysteine + 3 H(+)</text>
        <dbReference type="Rhea" id="RHEA:54192"/>
        <dbReference type="Rhea" id="RHEA-COMP:9752"/>
        <dbReference type="Rhea" id="RHEA-COMP:13826"/>
        <dbReference type="ChEBI" id="CHEBI:15378"/>
        <dbReference type="ChEBI" id="CHEBI:29969"/>
        <dbReference type="ChEBI" id="CHEBI:57856"/>
        <dbReference type="ChEBI" id="CHEBI:59789"/>
        <dbReference type="ChEBI" id="CHEBI:61961"/>
    </reaction>
</comment>
<evidence type="ECO:0000256" key="2">
    <source>
        <dbReference type="ARBA" id="ARBA00022490"/>
    </source>
</evidence>
<dbReference type="GO" id="GO:0005737">
    <property type="term" value="C:cytoplasm"/>
    <property type="evidence" value="ECO:0007669"/>
    <property type="project" value="UniProtKB-SubCell"/>
</dbReference>
<dbReference type="AlphaFoldDB" id="A0AAN5AK08"/>
<evidence type="ECO:0000256" key="4">
    <source>
        <dbReference type="ARBA" id="ARBA00022679"/>
    </source>
</evidence>
<keyword evidence="2 6" id="KW-0963">Cytoplasm</keyword>
<keyword evidence="7" id="KW-0687">Ribonucleoprotein</keyword>
<proteinExistence type="inferred from homology"/>
<name>A0AAN5AK08_9BACT</name>
<evidence type="ECO:0000256" key="5">
    <source>
        <dbReference type="ARBA" id="ARBA00022691"/>
    </source>
</evidence>
<comment type="function">
    <text evidence="6">Methylates ribosomal protein L11.</text>
</comment>
<dbReference type="PANTHER" id="PTHR43648">
    <property type="entry name" value="ELECTRON TRANSFER FLAVOPROTEIN BETA SUBUNIT LYSINE METHYLTRANSFERASE"/>
    <property type="match status" value="1"/>
</dbReference>
<evidence type="ECO:0000313" key="7">
    <source>
        <dbReference type="EMBL" id="GJM62275.1"/>
    </source>
</evidence>
<comment type="similarity">
    <text evidence="1 6">Belongs to the methyltransferase superfamily. PrmA family.</text>
</comment>